<gene>
    <name evidence="1" type="ORF">QE152_g11138</name>
</gene>
<keyword evidence="2" id="KW-1185">Reference proteome</keyword>
<dbReference type="AlphaFoldDB" id="A0AAW1LSA6"/>
<evidence type="ECO:0000313" key="1">
    <source>
        <dbReference type="EMBL" id="KAK9736898.1"/>
    </source>
</evidence>
<comment type="caution">
    <text evidence="1">The sequence shown here is derived from an EMBL/GenBank/DDBJ whole genome shotgun (WGS) entry which is preliminary data.</text>
</comment>
<organism evidence="1 2">
    <name type="scientific">Popillia japonica</name>
    <name type="common">Japanese beetle</name>
    <dbReference type="NCBI Taxonomy" id="7064"/>
    <lineage>
        <taxon>Eukaryota</taxon>
        <taxon>Metazoa</taxon>
        <taxon>Ecdysozoa</taxon>
        <taxon>Arthropoda</taxon>
        <taxon>Hexapoda</taxon>
        <taxon>Insecta</taxon>
        <taxon>Pterygota</taxon>
        <taxon>Neoptera</taxon>
        <taxon>Endopterygota</taxon>
        <taxon>Coleoptera</taxon>
        <taxon>Polyphaga</taxon>
        <taxon>Scarabaeiformia</taxon>
        <taxon>Scarabaeidae</taxon>
        <taxon>Rutelinae</taxon>
        <taxon>Popillia</taxon>
    </lineage>
</organism>
<dbReference type="Proteomes" id="UP001458880">
    <property type="component" value="Unassembled WGS sequence"/>
</dbReference>
<reference evidence="1 2" key="1">
    <citation type="journal article" date="2024" name="BMC Genomics">
        <title>De novo assembly and annotation of Popillia japonica's genome with initial clues to its potential as an invasive pest.</title>
        <authorList>
            <person name="Cucini C."/>
            <person name="Boschi S."/>
            <person name="Funari R."/>
            <person name="Cardaioli E."/>
            <person name="Iannotti N."/>
            <person name="Marturano G."/>
            <person name="Paoli F."/>
            <person name="Bruttini M."/>
            <person name="Carapelli A."/>
            <person name="Frati F."/>
            <person name="Nardi F."/>
        </authorList>
    </citation>
    <scope>NUCLEOTIDE SEQUENCE [LARGE SCALE GENOMIC DNA]</scope>
    <source>
        <strain evidence="1">DMR45628</strain>
    </source>
</reference>
<protein>
    <submittedName>
        <fullName evidence="1">Uncharacterized protein</fullName>
    </submittedName>
</protein>
<dbReference type="EMBL" id="JASPKY010000107">
    <property type="protein sequence ID" value="KAK9736898.1"/>
    <property type="molecule type" value="Genomic_DNA"/>
</dbReference>
<evidence type="ECO:0000313" key="2">
    <source>
        <dbReference type="Proteomes" id="UP001458880"/>
    </source>
</evidence>
<name>A0AAW1LSA6_POPJA</name>
<accession>A0AAW1LSA6</accession>
<sequence>MLKHFQWKKVIEWKTKVKEKEKDDCRIKNVEAFSRNSWCIQKQIVRRQVKEKEKDDCRIKNVEAFSRNSWCIQKQIVRRQIRKEKLKKKMEKGYAERLIKEEGDWMENRYKKMEVI</sequence>
<proteinExistence type="predicted"/>